<evidence type="ECO:0000259" key="10">
    <source>
        <dbReference type="PROSITE" id="PS50162"/>
    </source>
</evidence>
<keyword evidence="7" id="KW-0963">Cytoplasm</keyword>
<dbReference type="GO" id="GO:0009432">
    <property type="term" value="P:SOS response"/>
    <property type="evidence" value="ECO:0007669"/>
    <property type="project" value="UniProtKB-UniRule"/>
</dbReference>
<keyword evidence="7 8" id="KW-0742">SOS response</keyword>
<dbReference type="Pfam" id="PF21096">
    <property type="entry name" value="RecA_C"/>
    <property type="match status" value="1"/>
</dbReference>
<dbReference type="InterPro" id="IPR049261">
    <property type="entry name" value="RecA-like_C"/>
</dbReference>
<dbReference type="PROSITE" id="PS50162">
    <property type="entry name" value="RECA_2"/>
    <property type="match status" value="1"/>
</dbReference>
<dbReference type="FunFam" id="3.40.50.300:FF:000087">
    <property type="entry name" value="Recombinase RecA"/>
    <property type="match status" value="1"/>
</dbReference>
<dbReference type="SUPFAM" id="SSF52540">
    <property type="entry name" value="P-loop containing nucleoside triphosphate hydrolases"/>
    <property type="match status" value="1"/>
</dbReference>
<feature type="domain" description="RecA family profile 1" evidence="10">
    <location>
        <begin position="39"/>
        <end position="198"/>
    </location>
</feature>
<dbReference type="Pfam" id="PF00154">
    <property type="entry name" value="RecA_N"/>
    <property type="match status" value="1"/>
</dbReference>
<dbReference type="NCBIfam" id="TIGR02012">
    <property type="entry name" value="tigrfam_recA"/>
    <property type="match status" value="1"/>
</dbReference>
<evidence type="ECO:0000256" key="2">
    <source>
        <dbReference type="ARBA" id="ARBA00015553"/>
    </source>
</evidence>
<reference evidence="13" key="1">
    <citation type="submission" date="2017-09" db="EMBL/GenBank/DDBJ databases">
        <title>Depth-based differentiation of microbial function through sediment-hosted aquifers and enrichment of novel symbionts in the deep terrestrial subsurface.</title>
        <authorList>
            <person name="Probst A.J."/>
            <person name="Ladd B."/>
            <person name="Jarett J.K."/>
            <person name="Geller-Mcgrath D.E."/>
            <person name="Sieber C.M.K."/>
            <person name="Emerson J.B."/>
            <person name="Anantharaman K."/>
            <person name="Thomas B.C."/>
            <person name="Malmstrom R."/>
            <person name="Stieglmeier M."/>
            <person name="Klingl A."/>
            <person name="Woyke T."/>
            <person name="Ryan C.M."/>
            <person name="Banfield J.F."/>
        </authorList>
    </citation>
    <scope>NUCLEOTIDE SEQUENCE [LARGE SCALE GENOMIC DNA]</scope>
</reference>
<dbReference type="InterPro" id="IPR027417">
    <property type="entry name" value="P-loop_NTPase"/>
</dbReference>
<organism evidence="12 13">
    <name type="scientific">Candidatus Niyogibacteria bacterium CG10_big_fil_rev_8_21_14_0_10_46_36</name>
    <dbReference type="NCBI Taxonomy" id="1974726"/>
    <lineage>
        <taxon>Bacteria</taxon>
        <taxon>Candidatus Niyogiibacteriota</taxon>
    </lineage>
</organism>
<evidence type="ECO:0000256" key="9">
    <source>
        <dbReference type="RuleBase" id="RU004527"/>
    </source>
</evidence>
<dbReference type="PROSITE" id="PS00321">
    <property type="entry name" value="RECA_1"/>
    <property type="match status" value="1"/>
</dbReference>
<evidence type="ECO:0000256" key="4">
    <source>
        <dbReference type="ARBA" id="ARBA00022840"/>
    </source>
</evidence>
<keyword evidence="6 7" id="KW-0233">DNA recombination</keyword>
<dbReference type="EMBL" id="PFCO01000003">
    <property type="protein sequence ID" value="PIR69798.1"/>
    <property type="molecule type" value="Genomic_DNA"/>
</dbReference>
<gene>
    <name evidence="7 12" type="primary">recA</name>
    <name evidence="12" type="ORF">COU47_01260</name>
</gene>
<feature type="binding site" evidence="7">
    <location>
        <begin position="69"/>
        <end position="76"/>
    </location>
    <ligand>
        <name>ATP</name>
        <dbReference type="ChEBI" id="CHEBI:30616"/>
    </ligand>
</feature>
<dbReference type="GO" id="GO:0005524">
    <property type="term" value="F:ATP binding"/>
    <property type="evidence" value="ECO:0007669"/>
    <property type="project" value="UniProtKB-UniRule"/>
</dbReference>
<dbReference type="InterPro" id="IPR023400">
    <property type="entry name" value="RecA_C_sf"/>
</dbReference>
<evidence type="ECO:0000313" key="12">
    <source>
        <dbReference type="EMBL" id="PIR69798.1"/>
    </source>
</evidence>
<keyword evidence="3 7" id="KW-0547">Nucleotide-binding</keyword>
<dbReference type="HAMAP" id="MF_00268">
    <property type="entry name" value="RecA"/>
    <property type="match status" value="1"/>
</dbReference>
<evidence type="ECO:0000256" key="8">
    <source>
        <dbReference type="RuleBase" id="RU000526"/>
    </source>
</evidence>
<dbReference type="InterPro" id="IPR020588">
    <property type="entry name" value="RecA_ATP-bd"/>
</dbReference>
<accession>A0A2H0TE17</accession>
<dbReference type="AlphaFoldDB" id="A0A2H0TE17"/>
<comment type="caution">
    <text evidence="12">The sequence shown here is derived from an EMBL/GenBank/DDBJ whole genome shotgun (WGS) entry which is preliminary data.</text>
</comment>
<dbReference type="PROSITE" id="PS50163">
    <property type="entry name" value="RECA_3"/>
    <property type="match status" value="1"/>
</dbReference>
<keyword evidence="7 9" id="KW-0227">DNA damage</keyword>
<dbReference type="GO" id="GO:0003684">
    <property type="term" value="F:damaged DNA binding"/>
    <property type="evidence" value="ECO:0007669"/>
    <property type="project" value="UniProtKB-UniRule"/>
</dbReference>
<dbReference type="Gene3D" id="3.40.50.300">
    <property type="entry name" value="P-loop containing nucleotide triphosphate hydrolases"/>
    <property type="match status" value="1"/>
</dbReference>
<name>A0A2H0TE17_9BACT</name>
<keyword evidence="5 7" id="KW-0238">DNA-binding</keyword>
<proteinExistence type="inferred from homology"/>
<dbReference type="PANTHER" id="PTHR45900:SF1">
    <property type="entry name" value="MITOCHONDRIAL DNA REPAIR PROTEIN RECA HOMOLOG-RELATED"/>
    <property type="match status" value="1"/>
</dbReference>
<dbReference type="GO" id="GO:0006310">
    <property type="term" value="P:DNA recombination"/>
    <property type="evidence" value="ECO:0007669"/>
    <property type="project" value="UniProtKB-UniRule"/>
</dbReference>
<keyword evidence="7 8" id="KW-0234">DNA repair</keyword>
<evidence type="ECO:0000313" key="13">
    <source>
        <dbReference type="Proteomes" id="UP000231503"/>
    </source>
</evidence>
<evidence type="ECO:0000256" key="3">
    <source>
        <dbReference type="ARBA" id="ARBA00022741"/>
    </source>
</evidence>
<evidence type="ECO:0000259" key="11">
    <source>
        <dbReference type="PROSITE" id="PS50163"/>
    </source>
</evidence>
<evidence type="ECO:0000256" key="1">
    <source>
        <dbReference type="ARBA" id="ARBA00009391"/>
    </source>
</evidence>
<dbReference type="PRINTS" id="PR00142">
    <property type="entry name" value="RECA"/>
</dbReference>
<dbReference type="GO" id="GO:0140664">
    <property type="term" value="F:ATP-dependent DNA damage sensor activity"/>
    <property type="evidence" value="ECO:0007669"/>
    <property type="project" value="InterPro"/>
</dbReference>
<protein>
    <recommendedName>
        <fullName evidence="2 7">Protein RecA</fullName>
    </recommendedName>
    <alternativeName>
        <fullName evidence="7 8">Recombinase A</fullName>
    </alternativeName>
</protein>
<dbReference type="CDD" id="cd00983">
    <property type="entry name" value="RecA"/>
    <property type="match status" value="1"/>
</dbReference>
<dbReference type="SMART" id="SM00382">
    <property type="entry name" value="AAA"/>
    <property type="match status" value="1"/>
</dbReference>
<evidence type="ECO:0000256" key="6">
    <source>
        <dbReference type="ARBA" id="ARBA00023172"/>
    </source>
</evidence>
<dbReference type="InterPro" id="IPR020584">
    <property type="entry name" value="DNA_recomb/repair_RecA_CS"/>
</dbReference>
<dbReference type="GO" id="GO:0003697">
    <property type="term" value="F:single-stranded DNA binding"/>
    <property type="evidence" value="ECO:0007669"/>
    <property type="project" value="UniProtKB-UniRule"/>
</dbReference>
<sequence>MPKGKQDDKKLDLEGAIKDIQNKYGEGSIMKLGEVGKVDVDAIPTGSFSLDRALGVGGMPRGRIIEIYGPESSGKTTLALHVAAETQKKGGLVAFVDAEHAMDPEYARKIGVKINDLLISQPDTGEQALDIVESLVRSGSVDVVIIDSVAALTPKAEIEGDMGQQHVGLQARLMSHGLRKLSALAANKKTMLIFINQVRMQIGVFFGNPETTPGGKALKFYSSVRVEVRRAAQIKKGEDVIGNRVKAKVVKNKVAPPFRTAEFDIMYNEGISFEADLLNFAEKHGIVKKSGASYSFDVTKLGHGFDNAKNFLKENKKITNELLKKAKTI</sequence>
<comment type="function">
    <text evidence="7">Can catalyze the hydrolysis of ATP in the presence of single-stranded DNA, the ATP-dependent uptake of single-stranded DNA by duplex DNA, and the ATP-dependent hybridization of homologous single-stranded DNAs. It interacts with LexA causing its activation and leading to its autocatalytic cleavage.</text>
</comment>
<dbReference type="InterPro" id="IPR020587">
    <property type="entry name" value="RecA_monomer-monomer_interface"/>
</dbReference>
<dbReference type="InterPro" id="IPR049428">
    <property type="entry name" value="RecA-like_N"/>
</dbReference>
<evidence type="ECO:0000256" key="7">
    <source>
        <dbReference type="HAMAP-Rule" id="MF_00268"/>
    </source>
</evidence>
<evidence type="ECO:0000256" key="5">
    <source>
        <dbReference type="ARBA" id="ARBA00023125"/>
    </source>
</evidence>
<dbReference type="InterPro" id="IPR003593">
    <property type="entry name" value="AAA+_ATPase"/>
</dbReference>
<comment type="subcellular location">
    <subcellularLocation>
        <location evidence="7">Cytoplasm</location>
    </subcellularLocation>
</comment>
<dbReference type="GO" id="GO:0006281">
    <property type="term" value="P:DNA repair"/>
    <property type="evidence" value="ECO:0007669"/>
    <property type="project" value="UniProtKB-UniRule"/>
</dbReference>
<dbReference type="GO" id="GO:0005829">
    <property type="term" value="C:cytosol"/>
    <property type="evidence" value="ECO:0007669"/>
    <property type="project" value="TreeGrafter"/>
</dbReference>
<comment type="similarity">
    <text evidence="1 7 9">Belongs to the RecA family.</text>
</comment>
<dbReference type="SUPFAM" id="SSF54752">
    <property type="entry name" value="RecA protein, C-terminal domain"/>
    <property type="match status" value="1"/>
</dbReference>
<feature type="domain" description="RecA family profile 2" evidence="11">
    <location>
        <begin position="203"/>
        <end position="276"/>
    </location>
</feature>
<keyword evidence="4 7" id="KW-0067">ATP-binding</keyword>
<dbReference type="PANTHER" id="PTHR45900">
    <property type="entry name" value="RECA"/>
    <property type="match status" value="1"/>
</dbReference>
<dbReference type="InterPro" id="IPR013765">
    <property type="entry name" value="DNA_recomb/repair_RecA"/>
</dbReference>
<dbReference type="Proteomes" id="UP000231503">
    <property type="component" value="Unassembled WGS sequence"/>
</dbReference>